<dbReference type="SUPFAM" id="SSF50386">
    <property type="entry name" value="STI-like"/>
    <property type="match status" value="1"/>
</dbReference>
<protein>
    <submittedName>
        <fullName evidence="3">Proteinase inhibitor I3, Kunitz legume</fullName>
    </submittedName>
</protein>
<keyword evidence="4" id="KW-1185">Reference proteome</keyword>
<organism evidence="3 4">
    <name type="scientific">Corchorus olitorius</name>
    <dbReference type="NCBI Taxonomy" id="93759"/>
    <lineage>
        <taxon>Eukaryota</taxon>
        <taxon>Viridiplantae</taxon>
        <taxon>Streptophyta</taxon>
        <taxon>Embryophyta</taxon>
        <taxon>Tracheophyta</taxon>
        <taxon>Spermatophyta</taxon>
        <taxon>Magnoliopsida</taxon>
        <taxon>eudicotyledons</taxon>
        <taxon>Gunneridae</taxon>
        <taxon>Pentapetalae</taxon>
        <taxon>rosids</taxon>
        <taxon>malvids</taxon>
        <taxon>Malvales</taxon>
        <taxon>Malvaceae</taxon>
        <taxon>Grewioideae</taxon>
        <taxon>Apeibeae</taxon>
        <taxon>Corchorus</taxon>
    </lineage>
</organism>
<feature type="chain" id="PRO_5012819801" evidence="2">
    <location>
        <begin position="26"/>
        <end position="228"/>
    </location>
</feature>
<dbReference type="InterPro" id="IPR011065">
    <property type="entry name" value="Kunitz_inhibitor_STI-like_sf"/>
</dbReference>
<evidence type="ECO:0000256" key="2">
    <source>
        <dbReference type="SAM" id="SignalP"/>
    </source>
</evidence>
<gene>
    <name evidence="3" type="ORF">COLO4_29947</name>
</gene>
<dbReference type="SMART" id="SM00452">
    <property type="entry name" value="STI"/>
    <property type="match status" value="1"/>
</dbReference>
<feature type="signal peptide" evidence="2">
    <location>
        <begin position="1"/>
        <end position="25"/>
    </location>
</feature>
<dbReference type="InterPro" id="IPR002160">
    <property type="entry name" value="Prot_inh_Kunz-lg"/>
</dbReference>
<name>A0A1R3HC90_9ROSI</name>
<dbReference type="GO" id="GO:0004866">
    <property type="term" value="F:endopeptidase inhibitor activity"/>
    <property type="evidence" value="ECO:0007669"/>
    <property type="project" value="InterPro"/>
</dbReference>
<comment type="caution">
    <text evidence="3">The sequence shown here is derived from an EMBL/GenBank/DDBJ whole genome shotgun (WGS) entry which is preliminary data.</text>
</comment>
<dbReference type="STRING" id="93759.A0A1R3HC90"/>
<dbReference type="AlphaFoldDB" id="A0A1R3HC90"/>
<evidence type="ECO:0000313" key="4">
    <source>
        <dbReference type="Proteomes" id="UP000187203"/>
    </source>
</evidence>
<accession>A0A1R3HC90</accession>
<dbReference type="PROSITE" id="PS00283">
    <property type="entry name" value="SOYBEAN_KUNITZ"/>
    <property type="match status" value="1"/>
</dbReference>
<evidence type="ECO:0000313" key="3">
    <source>
        <dbReference type="EMBL" id="OMO67988.1"/>
    </source>
</evidence>
<evidence type="ECO:0000256" key="1">
    <source>
        <dbReference type="ARBA" id="ARBA00005440"/>
    </source>
</evidence>
<dbReference type="Gene3D" id="2.80.10.50">
    <property type="match status" value="1"/>
</dbReference>
<dbReference type="Pfam" id="PF00197">
    <property type="entry name" value="Kunitz_legume"/>
    <property type="match status" value="1"/>
</dbReference>
<reference evidence="4" key="1">
    <citation type="submission" date="2013-09" db="EMBL/GenBank/DDBJ databases">
        <title>Corchorus olitorius genome sequencing.</title>
        <authorList>
            <person name="Alam M."/>
            <person name="Haque M.S."/>
            <person name="Islam M.S."/>
            <person name="Emdad E.M."/>
            <person name="Islam M.M."/>
            <person name="Ahmed B."/>
            <person name="Halim A."/>
            <person name="Hossen Q.M.M."/>
            <person name="Hossain M.Z."/>
            <person name="Ahmed R."/>
            <person name="Khan M.M."/>
            <person name="Islam R."/>
            <person name="Rashid M.M."/>
            <person name="Khan S.A."/>
            <person name="Rahman M.S."/>
            <person name="Alam M."/>
            <person name="Yahiya A.S."/>
            <person name="Khan M.S."/>
            <person name="Azam M.S."/>
            <person name="Haque T."/>
            <person name="Lashkar M.Z.H."/>
            <person name="Akhand A.I."/>
            <person name="Morshed G."/>
            <person name="Roy S."/>
            <person name="Uddin K.S."/>
            <person name="Rabeya T."/>
            <person name="Hossain A.S."/>
            <person name="Chowdhury A."/>
            <person name="Snigdha A.R."/>
            <person name="Mortoza M.S."/>
            <person name="Matin S.A."/>
            <person name="Hoque S.M.E."/>
            <person name="Islam M.K."/>
            <person name="Roy D.K."/>
            <person name="Haider R."/>
            <person name="Moosa M.M."/>
            <person name="Elias S.M."/>
            <person name="Hasan A.M."/>
            <person name="Jahan S."/>
            <person name="Shafiuddin M."/>
            <person name="Mahmood N."/>
            <person name="Shommy N.S."/>
        </authorList>
    </citation>
    <scope>NUCLEOTIDE SEQUENCE [LARGE SCALE GENOMIC DNA]</scope>
    <source>
        <strain evidence="4">cv. O-4</strain>
    </source>
</reference>
<proteinExistence type="inferred from homology"/>
<dbReference type="PRINTS" id="PR00291">
    <property type="entry name" value="KUNITZINHBTR"/>
</dbReference>
<sequence>MKMKIARVSLLLFLSVAILLGLANASDKPEPVLDTDGDEVRTGVEYFVVSAIWGAGGGGLAIGRSSKQPCPEIVVQNGRDIDNGIPVIFYNAYSSDGIVRLDTDVNIEFLPIRDRLCLTSTVWKLDNYDESMGKWWVTTDGDIGNPGPSTLKNWFKIDKFTVIGYQFSFCPSVCYSCVTLCNNITRDFSDGELRLALTKDQGWPWIFRKATRSITQDEKDSNSGPLQQ</sequence>
<keyword evidence="2" id="KW-0732">Signal</keyword>
<dbReference type="OrthoDB" id="949174at2759"/>
<dbReference type="PANTHER" id="PTHR33107:SF28">
    <property type="entry name" value="CYSTEINE PROTEASE INHIBITOR 8-LIKE"/>
    <property type="match status" value="1"/>
</dbReference>
<dbReference type="Proteomes" id="UP000187203">
    <property type="component" value="Unassembled WGS sequence"/>
</dbReference>
<comment type="similarity">
    <text evidence="1">Belongs to the protease inhibitor I3 (leguminous Kunitz-type inhibitor) family.</text>
</comment>
<dbReference type="EMBL" id="AWUE01020482">
    <property type="protein sequence ID" value="OMO67988.1"/>
    <property type="molecule type" value="Genomic_DNA"/>
</dbReference>
<dbReference type="PANTHER" id="PTHR33107">
    <property type="entry name" value="KUNITZ TRYPSIN INHIBITOR 2"/>
    <property type="match status" value="1"/>
</dbReference>